<keyword evidence="1" id="KW-0001">2Fe-2S</keyword>
<evidence type="ECO:0000256" key="5">
    <source>
        <dbReference type="ARBA" id="ARBA00023014"/>
    </source>
</evidence>
<dbReference type="SUPFAM" id="SSF47741">
    <property type="entry name" value="CO dehydrogenase ISP C-domain like"/>
    <property type="match status" value="1"/>
</dbReference>
<evidence type="ECO:0000256" key="4">
    <source>
        <dbReference type="ARBA" id="ARBA00023004"/>
    </source>
</evidence>
<protein>
    <recommendedName>
        <fullName evidence="7">2Fe-2S ferredoxin-type domain-containing protein</fullName>
    </recommendedName>
</protein>
<evidence type="ECO:0000256" key="3">
    <source>
        <dbReference type="ARBA" id="ARBA00023002"/>
    </source>
</evidence>
<dbReference type="Gene3D" id="3.10.20.30">
    <property type="match status" value="1"/>
</dbReference>
<dbReference type="PANTHER" id="PTHR44379">
    <property type="entry name" value="OXIDOREDUCTASE WITH IRON-SULFUR SUBUNIT"/>
    <property type="match status" value="1"/>
</dbReference>
<keyword evidence="3" id="KW-0560">Oxidoreductase</keyword>
<keyword evidence="2" id="KW-0479">Metal-binding</keyword>
<dbReference type="InterPro" id="IPR001041">
    <property type="entry name" value="2Fe-2S_ferredoxin-type"/>
</dbReference>
<keyword evidence="4" id="KW-0408">Iron</keyword>
<evidence type="ECO:0000256" key="6">
    <source>
        <dbReference type="SAM" id="MobiDB-lite"/>
    </source>
</evidence>
<dbReference type="InterPro" id="IPR002888">
    <property type="entry name" value="2Fe-2S-bd"/>
</dbReference>
<gene>
    <name evidence="8" type="ORF">GCM10011614_06950</name>
</gene>
<keyword evidence="5" id="KW-0411">Iron-sulfur</keyword>
<dbReference type="Pfam" id="PF00111">
    <property type="entry name" value="Fer2"/>
    <property type="match status" value="1"/>
</dbReference>
<dbReference type="InterPro" id="IPR006058">
    <property type="entry name" value="2Fe2S_fd_BS"/>
</dbReference>
<evidence type="ECO:0000313" key="8">
    <source>
        <dbReference type="EMBL" id="GGY94532.1"/>
    </source>
</evidence>
<proteinExistence type="predicted"/>
<keyword evidence="9" id="KW-1185">Reference proteome</keyword>
<evidence type="ECO:0000313" key="9">
    <source>
        <dbReference type="Proteomes" id="UP000648075"/>
    </source>
</evidence>
<dbReference type="SUPFAM" id="SSF54292">
    <property type="entry name" value="2Fe-2S ferredoxin-like"/>
    <property type="match status" value="1"/>
</dbReference>
<dbReference type="GO" id="GO:0046872">
    <property type="term" value="F:metal ion binding"/>
    <property type="evidence" value="ECO:0007669"/>
    <property type="project" value="UniProtKB-KW"/>
</dbReference>
<dbReference type="CDD" id="cd00207">
    <property type="entry name" value="fer2"/>
    <property type="match status" value="1"/>
</dbReference>
<dbReference type="GO" id="GO:0016491">
    <property type="term" value="F:oxidoreductase activity"/>
    <property type="evidence" value="ECO:0007669"/>
    <property type="project" value="UniProtKB-KW"/>
</dbReference>
<name>A0A918PA17_9SPHN</name>
<dbReference type="GO" id="GO:0051537">
    <property type="term" value="F:2 iron, 2 sulfur cluster binding"/>
    <property type="evidence" value="ECO:0007669"/>
    <property type="project" value="UniProtKB-KW"/>
</dbReference>
<comment type="caution">
    <text evidence="8">The sequence shown here is derived from an EMBL/GenBank/DDBJ whole genome shotgun (WGS) entry which is preliminary data.</text>
</comment>
<dbReference type="InterPro" id="IPR012675">
    <property type="entry name" value="Beta-grasp_dom_sf"/>
</dbReference>
<dbReference type="EMBL" id="BMZA01000001">
    <property type="protein sequence ID" value="GGY94532.1"/>
    <property type="molecule type" value="Genomic_DNA"/>
</dbReference>
<organism evidence="8 9">
    <name type="scientific">Novosphingobium colocasiae</name>
    <dbReference type="NCBI Taxonomy" id="1256513"/>
    <lineage>
        <taxon>Bacteria</taxon>
        <taxon>Pseudomonadati</taxon>
        <taxon>Pseudomonadota</taxon>
        <taxon>Alphaproteobacteria</taxon>
        <taxon>Sphingomonadales</taxon>
        <taxon>Sphingomonadaceae</taxon>
        <taxon>Novosphingobium</taxon>
    </lineage>
</organism>
<evidence type="ECO:0000259" key="7">
    <source>
        <dbReference type="PROSITE" id="PS51085"/>
    </source>
</evidence>
<dbReference type="InterPro" id="IPR036010">
    <property type="entry name" value="2Fe-2S_ferredoxin-like_sf"/>
</dbReference>
<dbReference type="PROSITE" id="PS00197">
    <property type="entry name" value="2FE2S_FER_1"/>
    <property type="match status" value="1"/>
</dbReference>
<dbReference type="InterPro" id="IPR051452">
    <property type="entry name" value="Diverse_Oxidoreductases"/>
</dbReference>
<dbReference type="AlphaFoldDB" id="A0A918PA17"/>
<dbReference type="InterPro" id="IPR036884">
    <property type="entry name" value="2Fe-2S-bd_dom_sf"/>
</dbReference>
<evidence type="ECO:0000256" key="2">
    <source>
        <dbReference type="ARBA" id="ARBA00022723"/>
    </source>
</evidence>
<sequence length="255" mass="27062">MVEPGIEHPGHRQQQPAGEILGVGHVVELSHPTAPDKGTRDTGHAFLSFTLSHRWSKSGAEPSVRRKGFTMPRMIVNDRPVDIAMDPRTPLLWALRDAANLTGTKYGCGAGDCGACTVMVDGAALRACLVTLSECEGRFITTIEGLSPDRSHPVQQAMVAEQAIQCGFCTPGIVMAAAALLARNANPSDDDIRDAIPNLCRCGVQPRLLEAVRRAARVMRRETTLHAAPVPGIAPADAARTTPALSPAPSGDTPR</sequence>
<accession>A0A918PA17</accession>
<reference evidence="8" key="1">
    <citation type="journal article" date="2014" name="Int. J. Syst. Evol. Microbiol.">
        <title>Complete genome sequence of Corynebacterium casei LMG S-19264T (=DSM 44701T), isolated from a smear-ripened cheese.</title>
        <authorList>
            <consortium name="US DOE Joint Genome Institute (JGI-PGF)"/>
            <person name="Walter F."/>
            <person name="Albersmeier A."/>
            <person name="Kalinowski J."/>
            <person name="Ruckert C."/>
        </authorList>
    </citation>
    <scope>NUCLEOTIDE SEQUENCE</scope>
    <source>
        <strain evidence="8">KCTC 32255</strain>
    </source>
</reference>
<evidence type="ECO:0000256" key="1">
    <source>
        <dbReference type="ARBA" id="ARBA00022714"/>
    </source>
</evidence>
<dbReference type="PANTHER" id="PTHR44379:SF2">
    <property type="entry name" value="BLR6218 PROTEIN"/>
    <property type="match status" value="1"/>
</dbReference>
<feature type="region of interest" description="Disordered" evidence="6">
    <location>
        <begin position="229"/>
        <end position="255"/>
    </location>
</feature>
<dbReference type="Gene3D" id="1.10.150.120">
    <property type="entry name" value="[2Fe-2S]-binding domain"/>
    <property type="match status" value="1"/>
</dbReference>
<reference evidence="8" key="2">
    <citation type="submission" date="2020-09" db="EMBL/GenBank/DDBJ databases">
        <authorList>
            <person name="Sun Q."/>
            <person name="Kim S."/>
        </authorList>
    </citation>
    <scope>NUCLEOTIDE SEQUENCE</scope>
    <source>
        <strain evidence="8">KCTC 32255</strain>
    </source>
</reference>
<dbReference type="Pfam" id="PF01799">
    <property type="entry name" value="Fer2_2"/>
    <property type="match status" value="1"/>
</dbReference>
<dbReference type="Proteomes" id="UP000648075">
    <property type="component" value="Unassembled WGS sequence"/>
</dbReference>
<dbReference type="PROSITE" id="PS51085">
    <property type="entry name" value="2FE2S_FER_2"/>
    <property type="match status" value="1"/>
</dbReference>
<feature type="domain" description="2Fe-2S ferredoxin-type" evidence="7">
    <location>
        <begin position="70"/>
        <end position="146"/>
    </location>
</feature>